<evidence type="ECO:0000313" key="1">
    <source>
        <dbReference type="EMBL" id="AKU90777.1"/>
    </source>
</evidence>
<protein>
    <submittedName>
        <fullName evidence="1">Uncharacterized protein</fullName>
    </submittedName>
</protein>
<accession>A0A0K1PBB0</accession>
<dbReference type="EMBL" id="CP012332">
    <property type="protein sequence ID" value="AKU90777.1"/>
    <property type="molecule type" value="Genomic_DNA"/>
</dbReference>
<proteinExistence type="predicted"/>
<dbReference type="Pfam" id="PF13489">
    <property type="entry name" value="Methyltransf_23"/>
    <property type="match status" value="1"/>
</dbReference>
<dbReference type="AlphaFoldDB" id="A0A0K1PBB0"/>
<dbReference type="STRING" id="1391653.AKJ08_1164"/>
<dbReference type="Proteomes" id="UP000055590">
    <property type="component" value="Chromosome"/>
</dbReference>
<dbReference type="KEGG" id="vin:AKJ08_1164"/>
<gene>
    <name evidence="1" type="ORF">AKJ08_1164</name>
</gene>
<evidence type="ECO:0000313" key="2">
    <source>
        <dbReference type="Proteomes" id="UP000055590"/>
    </source>
</evidence>
<dbReference type="Gene3D" id="3.40.50.150">
    <property type="entry name" value="Vaccinia Virus protein VP39"/>
    <property type="match status" value="1"/>
</dbReference>
<organism evidence="1 2">
    <name type="scientific">Vulgatibacter incomptus</name>
    <dbReference type="NCBI Taxonomy" id="1391653"/>
    <lineage>
        <taxon>Bacteria</taxon>
        <taxon>Pseudomonadati</taxon>
        <taxon>Myxococcota</taxon>
        <taxon>Myxococcia</taxon>
        <taxon>Myxococcales</taxon>
        <taxon>Cystobacterineae</taxon>
        <taxon>Vulgatibacteraceae</taxon>
        <taxon>Vulgatibacter</taxon>
    </lineage>
</organism>
<reference evidence="1 2" key="1">
    <citation type="submission" date="2015-08" db="EMBL/GenBank/DDBJ databases">
        <authorList>
            <person name="Babu N.S."/>
            <person name="Beckwith C.J."/>
            <person name="Beseler K.G."/>
            <person name="Brison A."/>
            <person name="Carone J.V."/>
            <person name="Caskin T.P."/>
            <person name="Diamond M."/>
            <person name="Durham M.E."/>
            <person name="Foxe J.M."/>
            <person name="Go M."/>
            <person name="Henderson B.A."/>
            <person name="Jones I.B."/>
            <person name="McGettigan J.A."/>
            <person name="Micheletti S.J."/>
            <person name="Nasrallah M.E."/>
            <person name="Ortiz D."/>
            <person name="Piller C.R."/>
            <person name="Privatt S.R."/>
            <person name="Schneider S.L."/>
            <person name="Sharp S."/>
            <person name="Smith T.C."/>
            <person name="Stanton J.D."/>
            <person name="Ullery H.E."/>
            <person name="Wilson R.J."/>
            <person name="Serrano M.G."/>
            <person name="Buck G."/>
            <person name="Lee V."/>
            <person name="Wang Y."/>
            <person name="Carvalho R."/>
            <person name="Voegtly L."/>
            <person name="Shi R."/>
            <person name="Duckworth R."/>
            <person name="Johnson A."/>
            <person name="Loviza R."/>
            <person name="Walstead R."/>
            <person name="Shah Z."/>
            <person name="Kiflezghi M."/>
            <person name="Wade K."/>
            <person name="Ball S.L."/>
            <person name="Bradley K.W."/>
            <person name="Asai D.J."/>
            <person name="Bowman C.A."/>
            <person name="Russell D.A."/>
            <person name="Pope W.H."/>
            <person name="Jacobs-Sera D."/>
            <person name="Hendrix R.W."/>
            <person name="Hatfull G.F."/>
        </authorList>
    </citation>
    <scope>NUCLEOTIDE SEQUENCE [LARGE SCALE GENOMIC DNA]</scope>
    <source>
        <strain evidence="1 2">DSM 27710</strain>
    </source>
</reference>
<sequence length="248" mass="27410">MFPLLVEAAGLSLHYGWFSEGRSGATSVEALRNGQRRFVDEVVELVPREAGTLLDVGTGTGDVAAALAGRGHVVTSISPDPDQARWARRHLGPALELVPVRFEDFPLGRRFDCVLFSESSNYVDLDNLLVRSDELLAVGGSLVLAAPFLRERSDVFTDLHSLDEFRRRAERASWEIECERDATAEVAPTLELGRRLAGGFAGAITPAVSRVIDWAAGGGYARLLRMLDADRFRSECVFLFVRLRRRRP</sequence>
<dbReference type="InterPro" id="IPR029063">
    <property type="entry name" value="SAM-dependent_MTases_sf"/>
</dbReference>
<dbReference type="SUPFAM" id="SSF53335">
    <property type="entry name" value="S-adenosyl-L-methionine-dependent methyltransferases"/>
    <property type="match status" value="1"/>
</dbReference>
<keyword evidence="2" id="KW-1185">Reference proteome</keyword>
<name>A0A0K1PBB0_9BACT</name>
<dbReference type="CDD" id="cd02440">
    <property type="entry name" value="AdoMet_MTases"/>
    <property type="match status" value="1"/>
</dbReference>